<keyword evidence="6" id="KW-0378">Hydrolase</keyword>
<dbReference type="InterPro" id="IPR051547">
    <property type="entry name" value="TDP2-like"/>
</dbReference>
<proteinExistence type="predicted"/>
<evidence type="ECO:0000256" key="2">
    <source>
        <dbReference type="ARBA" id="ARBA00001946"/>
    </source>
</evidence>
<evidence type="ECO:0000256" key="7">
    <source>
        <dbReference type="ARBA" id="ARBA00022842"/>
    </source>
</evidence>
<dbReference type="EMBL" id="CP002305">
    <property type="protein sequence ID" value="ADQ17290.1"/>
    <property type="molecule type" value="Genomic_DNA"/>
</dbReference>
<keyword evidence="12" id="KW-1185">Reference proteome</keyword>
<keyword evidence="9" id="KW-0812">Transmembrane</keyword>
<dbReference type="RefSeq" id="WP_013408339.1">
    <property type="nucleotide sequence ID" value="NC_014655.1"/>
</dbReference>
<dbReference type="AlphaFoldDB" id="E4RY79"/>
<feature type="transmembrane region" description="Helical" evidence="9">
    <location>
        <begin position="12"/>
        <end position="32"/>
    </location>
</feature>
<gene>
    <name evidence="11" type="ordered locus">Lbys_1582</name>
</gene>
<organism evidence="11 12">
    <name type="scientific">Leadbetterella byssophila (strain DSM 17132 / JCM 16389 / KACC 11308 / NBRC 106382 / 4M15)</name>
    <dbReference type="NCBI Taxonomy" id="649349"/>
    <lineage>
        <taxon>Bacteria</taxon>
        <taxon>Pseudomonadati</taxon>
        <taxon>Bacteroidota</taxon>
        <taxon>Cytophagia</taxon>
        <taxon>Cytophagales</taxon>
        <taxon>Leadbetterellaceae</taxon>
        <taxon>Leadbetterella</taxon>
    </lineage>
</organism>
<evidence type="ECO:0000256" key="9">
    <source>
        <dbReference type="SAM" id="Phobius"/>
    </source>
</evidence>
<dbReference type="eggNOG" id="COG3568">
    <property type="taxonomic scope" value="Bacteria"/>
</dbReference>
<keyword evidence="8" id="KW-0234">DNA repair</keyword>
<evidence type="ECO:0000256" key="4">
    <source>
        <dbReference type="ARBA" id="ARBA00022723"/>
    </source>
</evidence>
<dbReference type="CDD" id="cd09084">
    <property type="entry name" value="EEP-2"/>
    <property type="match status" value="1"/>
</dbReference>
<dbReference type="InterPro" id="IPR005135">
    <property type="entry name" value="Endo/exonuclease/phosphatase"/>
</dbReference>
<evidence type="ECO:0000259" key="10">
    <source>
        <dbReference type="Pfam" id="PF03372"/>
    </source>
</evidence>
<keyword evidence="5" id="KW-0227">DNA damage</keyword>
<dbReference type="OrthoDB" id="635146at2"/>
<evidence type="ECO:0000313" key="12">
    <source>
        <dbReference type="Proteomes" id="UP000007435"/>
    </source>
</evidence>
<keyword evidence="3" id="KW-0540">Nuclease</keyword>
<evidence type="ECO:0000313" key="11">
    <source>
        <dbReference type="EMBL" id="ADQ17290.1"/>
    </source>
</evidence>
<protein>
    <submittedName>
        <fullName evidence="11">Endonuclease/exonuclease/phosphatase</fullName>
    </submittedName>
</protein>
<dbReference type="InterPro" id="IPR036691">
    <property type="entry name" value="Endo/exonu/phosph_ase_sf"/>
</dbReference>
<dbReference type="SUPFAM" id="SSF56219">
    <property type="entry name" value="DNase I-like"/>
    <property type="match status" value="1"/>
</dbReference>
<dbReference type="STRING" id="649349.Lbys_1582"/>
<dbReference type="GO" id="GO:0006281">
    <property type="term" value="P:DNA repair"/>
    <property type="evidence" value="ECO:0007669"/>
    <property type="project" value="UniProtKB-KW"/>
</dbReference>
<feature type="domain" description="Endonuclease/exonuclease/phosphatase" evidence="10">
    <location>
        <begin position="130"/>
        <end position="353"/>
    </location>
</feature>
<comment type="cofactor">
    <cofactor evidence="2">
        <name>Mg(2+)</name>
        <dbReference type="ChEBI" id="CHEBI:18420"/>
    </cofactor>
</comment>
<dbReference type="GO" id="GO:0004519">
    <property type="term" value="F:endonuclease activity"/>
    <property type="evidence" value="ECO:0007669"/>
    <property type="project" value="UniProtKB-KW"/>
</dbReference>
<keyword evidence="9" id="KW-1133">Transmembrane helix</keyword>
<dbReference type="HOGENOM" id="CLU_060500_0_1_10"/>
<evidence type="ECO:0000256" key="8">
    <source>
        <dbReference type="ARBA" id="ARBA00023204"/>
    </source>
</evidence>
<dbReference type="PANTHER" id="PTHR15822:SF4">
    <property type="entry name" value="TYROSYL-DNA PHOSPHODIESTERASE 2"/>
    <property type="match status" value="1"/>
</dbReference>
<evidence type="ECO:0000256" key="5">
    <source>
        <dbReference type="ARBA" id="ARBA00022763"/>
    </source>
</evidence>
<reference evidence="11 12" key="2">
    <citation type="journal article" date="2011" name="Stand. Genomic Sci.">
        <title>Complete genome sequence of Leadbetterella byssophila type strain (4M15).</title>
        <authorList>
            <person name="Abt B."/>
            <person name="Teshima H."/>
            <person name="Lucas S."/>
            <person name="Lapidus A."/>
            <person name="Del Rio T.G."/>
            <person name="Nolan M."/>
            <person name="Tice H."/>
            <person name="Cheng J.F."/>
            <person name="Pitluck S."/>
            <person name="Liolios K."/>
            <person name="Pagani I."/>
            <person name="Ivanova N."/>
            <person name="Mavromatis K."/>
            <person name="Pati A."/>
            <person name="Tapia R."/>
            <person name="Han C."/>
            <person name="Goodwin L."/>
            <person name="Chen A."/>
            <person name="Palaniappan K."/>
            <person name="Land M."/>
            <person name="Hauser L."/>
            <person name="Chang Y.J."/>
            <person name="Jeffries C.D."/>
            <person name="Rohde M."/>
            <person name="Goker M."/>
            <person name="Tindall B.J."/>
            <person name="Detter J.C."/>
            <person name="Woyke T."/>
            <person name="Bristow J."/>
            <person name="Eisen J.A."/>
            <person name="Markowitz V."/>
            <person name="Hugenholtz P."/>
            <person name="Klenk H.P."/>
            <person name="Kyrpides N.C."/>
        </authorList>
    </citation>
    <scope>NUCLEOTIDE SEQUENCE [LARGE SCALE GENOMIC DNA]</scope>
    <source>
        <strain evidence="12">DSM 17132 / JCM 16389 / KACC 11308 / NBRC 106382 / 4M15</strain>
    </source>
</reference>
<reference key="1">
    <citation type="submission" date="2010-11" db="EMBL/GenBank/DDBJ databases">
        <title>The complete genome of Leadbetterella byssophila DSM 17132.</title>
        <authorList>
            <consortium name="US DOE Joint Genome Institute (JGI-PGF)"/>
            <person name="Lucas S."/>
            <person name="Copeland A."/>
            <person name="Lapidus A."/>
            <person name="Glavina del Rio T."/>
            <person name="Dalin E."/>
            <person name="Tice H."/>
            <person name="Bruce D."/>
            <person name="Goodwin L."/>
            <person name="Pitluck S."/>
            <person name="Kyrpides N."/>
            <person name="Mavromatis K."/>
            <person name="Ivanova N."/>
            <person name="Teshima H."/>
            <person name="Brettin T."/>
            <person name="Detter J.C."/>
            <person name="Han C."/>
            <person name="Tapia R."/>
            <person name="Land M."/>
            <person name="Hauser L."/>
            <person name="Markowitz V."/>
            <person name="Cheng J.-F."/>
            <person name="Hugenholtz P."/>
            <person name="Woyke T."/>
            <person name="Wu D."/>
            <person name="Tindall B."/>
            <person name="Pomrenke H.G."/>
            <person name="Brambilla E."/>
            <person name="Klenk H.-P."/>
            <person name="Eisen J.A."/>
        </authorList>
    </citation>
    <scope>NUCLEOTIDE SEQUENCE [LARGE SCALE GENOMIC DNA]</scope>
    <source>
        <strain>DSM 17132</strain>
    </source>
</reference>
<keyword evidence="9" id="KW-0472">Membrane</keyword>
<evidence type="ECO:0000256" key="1">
    <source>
        <dbReference type="ARBA" id="ARBA00001936"/>
    </source>
</evidence>
<keyword evidence="7" id="KW-0460">Magnesium</keyword>
<sequence>MFIRAVTDFIRKFFFLINILFALYSLLVYQLVFSANIQHWLGGFLMISFPLVLLGNFVFFVIWALGRSTKALLSLALLLMTYSITDRTFKFNFREPSDAKADFSLLSYNIMYANFNGNESTNGDKITKGIGETVVGQNADIKCFQEFYNDSKNFDYDLIRRTAEKNPYYVYMHSQQGNDKGQGTIGLATFSIYPIIRKEEMYWPTNNNGLLSTDIVVNGDTIRVINFQLKSMGIRVNKVFDHGLNKVETKNILVQLKNGFSERGNEVNILESWINKSPYPVIIAGDLNELPYGYAYGKLRRLLLNAFEEEGRGFGFTYRKILRFLRIDNQFFEAEKFKIVRFKTLHEYKYSDHYPLLGEYLIY</sequence>
<name>E4RY79_LEAB4</name>
<dbReference type="KEGG" id="lby:Lbys_1582"/>
<evidence type="ECO:0000256" key="6">
    <source>
        <dbReference type="ARBA" id="ARBA00022801"/>
    </source>
</evidence>
<keyword evidence="11" id="KW-0255">Endonuclease</keyword>
<feature type="transmembrane region" description="Helical" evidence="9">
    <location>
        <begin position="44"/>
        <end position="65"/>
    </location>
</feature>
<keyword evidence="4" id="KW-0479">Metal-binding</keyword>
<dbReference type="Gene3D" id="3.60.10.10">
    <property type="entry name" value="Endonuclease/exonuclease/phosphatase"/>
    <property type="match status" value="1"/>
</dbReference>
<dbReference type="Proteomes" id="UP000007435">
    <property type="component" value="Chromosome"/>
</dbReference>
<dbReference type="PANTHER" id="PTHR15822">
    <property type="entry name" value="TRAF AND TNF RECEPTOR-ASSOCIATED PROTEIN"/>
    <property type="match status" value="1"/>
</dbReference>
<dbReference type="GO" id="GO:0046872">
    <property type="term" value="F:metal ion binding"/>
    <property type="evidence" value="ECO:0007669"/>
    <property type="project" value="UniProtKB-KW"/>
</dbReference>
<evidence type="ECO:0000256" key="3">
    <source>
        <dbReference type="ARBA" id="ARBA00022722"/>
    </source>
</evidence>
<comment type="cofactor">
    <cofactor evidence="1">
        <name>Mn(2+)</name>
        <dbReference type="ChEBI" id="CHEBI:29035"/>
    </cofactor>
</comment>
<dbReference type="Pfam" id="PF03372">
    <property type="entry name" value="Exo_endo_phos"/>
    <property type="match status" value="1"/>
</dbReference>
<accession>E4RY79</accession>
<dbReference type="GO" id="GO:0016787">
    <property type="term" value="F:hydrolase activity"/>
    <property type="evidence" value="ECO:0007669"/>
    <property type="project" value="UniProtKB-KW"/>
</dbReference>